<proteinExistence type="predicted"/>
<dbReference type="EMBL" id="CVQH01022527">
    <property type="protein sequence ID" value="CRK33465.1"/>
    <property type="molecule type" value="Genomic_DNA"/>
</dbReference>
<name>A0A0G4MHH3_VERLO</name>
<sequence length="702" mass="77458">MTIPTEAKVFRRTHGDLPRTVTQVTEPVPAPGDLGTHDVLIKIHTVEDEGIPCSDCAAEVVAIGSSVGDFAIGDMVAPIFDIEDFTGLEDDNCALGGSTAGVLREYAVYEDKLLVHLPKHLSWEEAATLTCAGVTAWTSLDGLETRRKDPVALMQGTGGVSLLAILLCIANGWKVVVTSSSDKKLEAIKKLGSDVHGINYKTTLSQKEDILRITNGKGVDFVINNTGPSSIPEDISFLRARHGTISLVGFLAGLGQGWEPSALMVLLGKQAKVQGIVVGSKLEYQRMNRFIEEKNMSLTPLIDKVFAFDDSAAAFDYLYSGQHTGKPPTFRGVMPPSLLEPEQSAFLLDRLLTLIITTSPTPSAPTTDLLSAVIASFHTHCTALLNCPVIVVFDTYDHVVEQARLKKGQVTPEGARVYDAYKENVKALVTREFLSQTLPSLPSLDWEVRRAEAEYGSPGGRSSGRSVDVNIHCTRDRRITFMEPEKRLGFGLAVRSALREADTPYVWIHQHDWALDSHIPIANLLDAMRASTSSTTAPIRYVCLPSPRTVEYEASMHVARFPVLRDLSAALTGRYPAPTTGEVVPLTPLYFWHDKPHVVERRHYLERVFPSQLAIGRGMFIEDSIGQRARNGMKEGQWARWACWLFAPGDGKQVCVRHLHGRVWKGEEDRRENEKKWDALKSGKLDKVASEELCQDEQERNA</sequence>
<dbReference type="InterPro" id="IPR011032">
    <property type="entry name" value="GroES-like_sf"/>
</dbReference>
<dbReference type="InterPro" id="IPR052711">
    <property type="entry name" value="Zinc_ADH-like"/>
</dbReference>
<dbReference type="PANTHER" id="PTHR45033">
    <property type="match status" value="1"/>
</dbReference>
<dbReference type="SUPFAM" id="SSF51735">
    <property type="entry name" value="NAD(P)-binding Rossmann-fold domains"/>
    <property type="match status" value="1"/>
</dbReference>
<dbReference type="InterPro" id="IPR020843">
    <property type="entry name" value="ER"/>
</dbReference>
<accession>A0A0G4MHH3</accession>
<evidence type="ECO:0000313" key="3">
    <source>
        <dbReference type="Proteomes" id="UP000044602"/>
    </source>
</evidence>
<organism evidence="2 3">
    <name type="scientific">Verticillium longisporum</name>
    <name type="common">Verticillium dahliae var. longisporum</name>
    <dbReference type="NCBI Taxonomy" id="100787"/>
    <lineage>
        <taxon>Eukaryota</taxon>
        <taxon>Fungi</taxon>
        <taxon>Dikarya</taxon>
        <taxon>Ascomycota</taxon>
        <taxon>Pezizomycotina</taxon>
        <taxon>Sordariomycetes</taxon>
        <taxon>Hypocreomycetidae</taxon>
        <taxon>Glomerellales</taxon>
        <taxon>Plectosphaerellaceae</taxon>
        <taxon>Verticillium</taxon>
    </lineage>
</organism>
<dbReference type="InterPro" id="IPR036291">
    <property type="entry name" value="NAD(P)-bd_dom_sf"/>
</dbReference>
<dbReference type="Pfam" id="PF08240">
    <property type="entry name" value="ADH_N"/>
    <property type="match status" value="1"/>
</dbReference>
<dbReference type="SUPFAM" id="SSF50129">
    <property type="entry name" value="GroES-like"/>
    <property type="match status" value="1"/>
</dbReference>
<protein>
    <recommendedName>
        <fullName evidence="1">Enoyl reductase (ER) domain-containing protein</fullName>
    </recommendedName>
</protein>
<dbReference type="AlphaFoldDB" id="A0A0G4MHH3"/>
<dbReference type="Gene3D" id="3.40.50.720">
    <property type="entry name" value="NAD(P)-binding Rossmann-like Domain"/>
    <property type="match status" value="1"/>
</dbReference>
<dbReference type="STRING" id="100787.A0A0G4MHH3"/>
<keyword evidence="3" id="KW-1185">Reference proteome</keyword>
<reference evidence="2 3" key="1">
    <citation type="submission" date="2015-05" db="EMBL/GenBank/DDBJ databases">
        <authorList>
            <person name="Wang D.B."/>
            <person name="Wang M."/>
        </authorList>
    </citation>
    <scope>NUCLEOTIDE SEQUENCE [LARGE SCALE GENOMIC DNA]</scope>
    <source>
        <strain evidence="2">VL1</strain>
    </source>
</reference>
<dbReference type="Pfam" id="PF00107">
    <property type="entry name" value="ADH_zinc_N"/>
    <property type="match status" value="1"/>
</dbReference>
<dbReference type="SMART" id="SM00829">
    <property type="entry name" value="PKS_ER"/>
    <property type="match status" value="1"/>
</dbReference>
<dbReference type="PANTHER" id="PTHR45033:SF1">
    <property type="entry name" value="OXIDOREDUCTASE (EUROFUNG)"/>
    <property type="match status" value="1"/>
</dbReference>
<dbReference type="Gene3D" id="3.90.180.10">
    <property type="entry name" value="Medium-chain alcohol dehydrogenases, catalytic domain"/>
    <property type="match status" value="1"/>
</dbReference>
<gene>
    <name evidence="2" type="ORF">BN1708_001143</name>
</gene>
<evidence type="ECO:0000259" key="1">
    <source>
        <dbReference type="SMART" id="SM00829"/>
    </source>
</evidence>
<dbReference type="InterPro" id="IPR013149">
    <property type="entry name" value="ADH-like_C"/>
</dbReference>
<dbReference type="CDD" id="cd08276">
    <property type="entry name" value="MDR7"/>
    <property type="match status" value="1"/>
</dbReference>
<dbReference type="InterPro" id="IPR013154">
    <property type="entry name" value="ADH-like_N"/>
</dbReference>
<feature type="domain" description="Enoyl reductase (ER)" evidence="1">
    <location>
        <begin position="15"/>
        <end position="326"/>
    </location>
</feature>
<dbReference type="Proteomes" id="UP000044602">
    <property type="component" value="Unassembled WGS sequence"/>
</dbReference>
<evidence type="ECO:0000313" key="2">
    <source>
        <dbReference type="EMBL" id="CRK33465.1"/>
    </source>
</evidence>
<dbReference type="GO" id="GO:0016491">
    <property type="term" value="F:oxidoreductase activity"/>
    <property type="evidence" value="ECO:0007669"/>
    <property type="project" value="InterPro"/>
</dbReference>